<keyword evidence="4 5" id="KW-0547">Nucleotide-binding</keyword>
<evidence type="ECO:0000313" key="8">
    <source>
        <dbReference type="EMBL" id="MET3633997.1"/>
    </source>
</evidence>
<evidence type="ECO:0000259" key="7">
    <source>
        <dbReference type="Pfam" id="PF26337"/>
    </source>
</evidence>
<dbReference type="SUPFAM" id="SSF53756">
    <property type="entry name" value="UDP-Glycosyltransferase/glycogen phosphorylase"/>
    <property type="match status" value="1"/>
</dbReference>
<feature type="binding site" evidence="5">
    <location>
        <begin position="244"/>
        <end position="249"/>
    </location>
    <ligand>
        <name>UDP</name>
        <dbReference type="ChEBI" id="CHEBI:58223"/>
    </ligand>
</feature>
<dbReference type="InterPro" id="IPR058591">
    <property type="entry name" value="Gtf3_N"/>
</dbReference>
<comment type="function">
    <text evidence="5">Required for polymorphic O-glycosylation of the serine-rich repeat protein in this bacteria. Catalyzes the second step in glycosylation by transferring glucose from UDP-glucose to the terminal GlcNAc moiety of the 3-O-(N-acetyl-alpha-D-glucosaminyl)-L-seryl-[protein] resulting from the first glycosylation step.</text>
</comment>
<feature type="binding site" evidence="5">
    <location>
        <position position="179"/>
    </location>
    <ligand>
        <name>UDP</name>
        <dbReference type="ChEBI" id="CHEBI:58223"/>
    </ligand>
</feature>
<feature type="binding site" evidence="5">
    <location>
        <position position="16"/>
    </location>
    <ligand>
        <name>UDP</name>
        <dbReference type="ChEBI" id="CHEBI:58223"/>
    </ligand>
</feature>
<evidence type="ECO:0000256" key="4">
    <source>
        <dbReference type="ARBA" id="ARBA00022741"/>
    </source>
</evidence>
<gene>
    <name evidence="5" type="primary">gtf3</name>
    <name evidence="8" type="ORF">ABID28_000633</name>
</gene>
<dbReference type="Gene3D" id="3.40.50.2000">
    <property type="entry name" value="Glycogen Phosphorylase B"/>
    <property type="match status" value="2"/>
</dbReference>
<dbReference type="PIRSF" id="PIRSF007023">
    <property type="entry name" value="UDP-Galf_transf"/>
    <property type="match status" value="1"/>
</dbReference>
<evidence type="ECO:0000256" key="1">
    <source>
        <dbReference type="ARBA" id="ARBA00004922"/>
    </source>
</evidence>
<reference evidence="8 9" key="1">
    <citation type="submission" date="2024-06" db="EMBL/GenBank/DDBJ databases">
        <title>Genomic Encyclopedia of Type Strains, Phase IV (KMG-IV): sequencing the most valuable type-strain genomes for metagenomic binning, comparative biology and taxonomic classification.</title>
        <authorList>
            <person name="Goeker M."/>
        </authorList>
    </citation>
    <scope>NUCLEOTIDE SEQUENCE [LARGE SCALE GENOMIC DNA]</scope>
    <source>
        <strain evidence="8 9">DSM 28302</strain>
    </source>
</reference>
<sequence>MRVYITNINGQSLQSTAQLAQNVVTDIASTLGYRELGIYAYNFHGDSENELSKRLDGIVAGLRHGDVVIFQTPTWNTTAFDERVMNKLKAYQIKIVVFVHDVVPLMFAGNYYLMDQTVSYYNKADVIVVPSQQMLDTLRDHGLTVKKAIIQGMWDHPTQVPMKQARLDRKIHFPGDPVRFSFITKWNYSIPLHLYSSKQVELPDTVVREPWRFNEELLIDMSQGGFGLVWMDDHDKDYQKLYCPYKLASFIAAGIPVFVQRGIANQEIIENNNLGWVVDSLDEVVEMIQQMTDGQYLEKVASVRKFNPLIRQGYFTKKLLTDAVFSALCE</sequence>
<comment type="domain">
    <text evidence="5">Dimerizes via the C-terminus; dimerization is required for tetramer formation. Binds protein substrate via an exposed loop in the N-terminus.</text>
</comment>
<dbReference type="InterPro" id="IPR043676">
    <property type="entry name" value="Gtf3"/>
</dbReference>
<comment type="pathway">
    <text evidence="1 5">Protein modification; protein glycosylation.</text>
</comment>
<dbReference type="EC" id="2.4.1.-" evidence="5"/>
<comment type="caution">
    <text evidence="8">The sequence shown here is derived from an EMBL/GenBank/DDBJ whole genome shotgun (WGS) entry which is preliminary data.</text>
</comment>
<protein>
    <recommendedName>
        <fullName evidence="5">Glucosyltransferase 3</fullName>
        <ecNumber evidence="5">2.4.1.-</ecNumber>
    </recommendedName>
</protein>
<evidence type="ECO:0000259" key="6">
    <source>
        <dbReference type="Pfam" id="PF26334"/>
    </source>
</evidence>
<dbReference type="Proteomes" id="UP001549037">
    <property type="component" value="Unassembled WGS sequence"/>
</dbReference>
<evidence type="ECO:0000313" key="9">
    <source>
        <dbReference type="Proteomes" id="UP001549037"/>
    </source>
</evidence>
<feature type="domain" description="Glucosyltransferase 3-like N-terminal" evidence="6">
    <location>
        <begin position="3"/>
        <end position="153"/>
    </location>
</feature>
<comment type="subunit">
    <text evidence="5">Homotetramer; a dimer of dimers.</text>
</comment>
<dbReference type="InterPro" id="IPR058592">
    <property type="entry name" value="Gtf3_C"/>
</dbReference>
<dbReference type="Pfam" id="PF26334">
    <property type="entry name" value="Gtf3_N"/>
    <property type="match status" value="1"/>
</dbReference>
<keyword evidence="3 5" id="KW-0808">Transferase</keyword>
<organism evidence="8 9">
    <name type="scientific">Streptococcus porcorum</name>
    <dbReference type="NCBI Taxonomy" id="701526"/>
    <lineage>
        <taxon>Bacteria</taxon>
        <taxon>Bacillati</taxon>
        <taxon>Bacillota</taxon>
        <taxon>Bacilli</taxon>
        <taxon>Lactobacillales</taxon>
        <taxon>Streptococcaceae</taxon>
        <taxon>Streptococcus</taxon>
    </lineage>
</organism>
<keyword evidence="2 5" id="KW-0328">Glycosyltransferase</keyword>
<proteinExistence type="inferred from homology"/>
<evidence type="ECO:0000256" key="3">
    <source>
        <dbReference type="ARBA" id="ARBA00022679"/>
    </source>
</evidence>
<accession>A0ABV2JE12</accession>
<dbReference type="EMBL" id="JBEPLN010000007">
    <property type="protein sequence ID" value="MET3633997.1"/>
    <property type="molecule type" value="Genomic_DNA"/>
</dbReference>
<dbReference type="RefSeq" id="WP_354368034.1">
    <property type="nucleotide sequence ID" value="NZ_JBEPLN010000007.1"/>
</dbReference>
<dbReference type="HAMAP" id="MF_00841">
    <property type="entry name" value="Gtf3"/>
    <property type="match status" value="1"/>
</dbReference>
<evidence type="ECO:0000256" key="5">
    <source>
        <dbReference type="HAMAP-Rule" id="MF_00841"/>
    </source>
</evidence>
<name>A0ABV2JE12_9STRE</name>
<comment type="similarity">
    <text evidence="5">Belongs to the Gtf3 glucosyltransferase family.</text>
</comment>
<feature type="domain" description="Glucosyltransferase 3-like C-terminal" evidence="7">
    <location>
        <begin position="171"/>
        <end position="323"/>
    </location>
</feature>
<evidence type="ECO:0000256" key="2">
    <source>
        <dbReference type="ARBA" id="ARBA00022676"/>
    </source>
</evidence>
<keyword evidence="9" id="KW-1185">Reference proteome</keyword>
<dbReference type="Pfam" id="PF26337">
    <property type="entry name" value="Gtf3_C"/>
    <property type="match status" value="1"/>
</dbReference>